<reference evidence="14 15" key="1">
    <citation type="submission" date="2016-11" db="EMBL/GenBank/DDBJ databases">
        <authorList>
            <person name="Jaros S."/>
            <person name="Januszkiewicz K."/>
            <person name="Wedrychowicz H."/>
        </authorList>
    </citation>
    <scope>NUCLEOTIDE SEQUENCE [LARGE SCALE GENOMIC DNA]</scope>
    <source>
        <strain evidence="14 15">DSM 27406</strain>
    </source>
</reference>
<dbReference type="InterPro" id="IPR006258">
    <property type="entry name" value="Lipoamide_DH"/>
</dbReference>
<dbReference type="EC" id="1.8.1.4" evidence="2 11"/>
<feature type="active site" description="Proton acceptor" evidence="8">
    <location>
        <position position="444"/>
    </location>
</feature>
<dbReference type="SUPFAM" id="SSF51905">
    <property type="entry name" value="FAD/NAD(P)-binding domain"/>
    <property type="match status" value="1"/>
</dbReference>
<sequence>MEKDFDMVVIGSGPGGYVAAIRAAQLGYKTAIVEKYDVLGGTCTNVGCIPSKAMLDSSESYYAILHKGPKQGIFADNIKVDFAKMVNRNREVVKSNTEGLTYLMKKNKITVFTGKGSFVNNTTIKISGKEEKTVTSKYFIIATGSKPATLPGITIDKKRIITSTEALYLSEQPKAMVIVGGGVIGVEMASAYSRIGTQVTVVEYADSLIPTMDKELGKELQKVLTKQGIDIRTSCKVQTVTTDGNSVSLKYLDTAGKEQTIAADYCLMAVGRRPYTEGLGLENVKVKLDNKGRVEVDDKLRTGEENIYALGDVIRGAMLAHKAEDEAIAILDNIQGHTHKIDYLRIPNVVYTWPEVAAVGYTEEQLKEAGIPYNKGKFPFLASGRARASDDLDGFSKVLVDPKYGEVLGVHIIGARAADIIAQGVMAQEFELTGAELGKISYAHPTFSETMKDAYLAATGRGAINI</sequence>
<evidence type="ECO:0000256" key="10">
    <source>
        <dbReference type="PIRSR" id="PIRSR000350-4"/>
    </source>
</evidence>
<dbReference type="NCBIfam" id="TIGR01350">
    <property type="entry name" value="lipoamide_DH"/>
    <property type="match status" value="1"/>
</dbReference>
<keyword evidence="3 11" id="KW-0285">Flavoprotein</keyword>
<comment type="similarity">
    <text evidence="1 11">Belongs to the class-I pyridine nucleotide-disulfide oxidoreductase family.</text>
</comment>
<dbReference type="Pfam" id="PF02852">
    <property type="entry name" value="Pyr_redox_dim"/>
    <property type="match status" value="1"/>
</dbReference>
<dbReference type="OrthoDB" id="9800167at2"/>
<evidence type="ECO:0000256" key="6">
    <source>
        <dbReference type="ARBA" id="ARBA00023027"/>
    </source>
</evidence>
<evidence type="ECO:0000256" key="8">
    <source>
        <dbReference type="PIRSR" id="PIRSR000350-2"/>
    </source>
</evidence>
<evidence type="ECO:0000313" key="14">
    <source>
        <dbReference type="EMBL" id="SHL66936.1"/>
    </source>
</evidence>
<feature type="binding site" evidence="9">
    <location>
        <position position="271"/>
    </location>
    <ligand>
        <name>NAD(+)</name>
        <dbReference type="ChEBI" id="CHEBI:57540"/>
    </ligand>
</feature>
<dbReference type="PANTHER" id="PTHR22912">
    <property type="entry name" value="DISULFIDE OXIDOREDUCTASE"/>
    <property type="match status" value="1"/>
</dbReference>
<evidence type="ECO:0000256" key="11">
    <source>
        <dbReference type="RuleBase" id="RU003692"/>
    </source>
</evidence>
<evidence type="ECO:0000256" key="1">
    <source>
        <dbReference type="ARBA" id="ARBA00007532"/>
    </source>
</evidence>
<accession>A0A1M7CIC5</accession>
<feature type="binding site" evidence="9">
    <location>
        <position position="116"/>
    </location>
    <ligand>
        <name>FAD</name>
        <dbReference type="ChEBI" id="CHEBI:57692"/>
    </ligand>
</feature>
<keyword evidence="11" id="KW-0676">Redox-active center</keyword>
<dbReference type="AlphaFoldDB" id="A0A1M7CIC5"/>
<evidence type="ECO:0000256" key="4">
    <source>
        <dbReference type="ARBA" id="ARBA00022827"/>
    </source>
</evidence>
<feature type="binding site" evidence="9">
    <location>
        <position position="312"/>
    </location>
    <ligand>
        <name>FAD</name>
        <dbReference type="ChEBI" id="CHEBI:57692"/>
    </ligand>
</feature>
<evidence type="ECO:0000256" key="9">
    <source>
        <dbReference type="PIRSR" id="PIRSR000350-3"/>
    </source>
</evidence>
<dbReference type="GO" id="GO:0050660">
    <property type="term" value="F:flavin adenine dinucleotide binding"/>
    <property type="evidence" value="ECO:0007669"/>
    <property type="project" value="InterPro"/>
</dbReference>
<feature type="domain" description="Pyridine nucleotide-disulphide oxidoreductase dimerisation" evidence="12">
    <location>
        <begin position="346"/>
        <end position="454"/>
    </location>
</feature>
<feature type="binding site" evidence="9">
    <location>
        <begin position="318"/>
        <end position="321"/>
    </location>
    <ligand>
        <name>FAD</name>
        <dbReference type="ChEBI" id="CHEBI:57692"/>
    </ligand>
</feature>
<feature type="domain" description="FAD/NAD(P)-binding" evidence="13">
    <location>
        <begin position="5"/>
        <end position="327"/>
    </location>
</feature>
<dbReference type="InterPro" id="IPR050151">
    <property type="entry name" value="Class-I_Pyr_Nuc-Dis_Oxidored"/>
</dbReference>
<dbReference type="InterPro" id="IPR004099">
    <property type="entry name" value="Pyr_nucl-diS_OxRdtase_dimer"/>
</dbReference>
<dbReference type="InterPro" id="IPR023753">
    <property type="entry name" value="FAD/NAD-binding_dom"/>
</dbReference>
<dbReference type="RefSeq" id="WP_073081030.1">
    <property type="nucleotide sequence ID" value="NZ_FRBL01000004.1"/>
</dbReference>
<evidence type="ECO:0000256" key="2">
    <source>
        <dbReference type="ARBA" id="ARBA00012608"/>
    </source>
</evidence>
<dbReference type="FunFam" id="3.30.390.30:FF:000001">
    <property type="entry name" value="Dihydrolipoyl dehydrogenase"/>
    <property type="match status" value="1"/>
</dbReference>
<keyword evidence="15" id="KW-1185">Reference proteome</keyword>
<keyword evidence="9" id="KW-0547">Nucleotide-binding</keyword>
<dbReference type="SUPFAM" id="SSF55424">
    <property type="entry name" value="FAD/NAD-linked reductases, dimerisation (C-terminal) domain"/>
    <property type="match status" value="1"/>
</dbReference>
<keyword evidence="4 9" id="KW-0274">FAD</keyword>
<evidence type="ECO:0000313" key="15">
    <source>
        <dbReference type="Proteomes" id="UP000184420"/>
    </source>
</evidence>
<protein>
    <recommendedName>
        <fullName evidence="2 11">Dihydrolipoyl dehydrogenase</fullName>
        <ecNumber evidence="2 11">1.8.1.4</ecNumber>
    </recommendedName>
</protein>
<gene>
    <name evidence="14" type="ORF">SAMN05444266_104338</name>
</gene>
<comment type="miscellaneous">
    <text evidence="11">The active site is a redox-active disulfide bond.</text>
</comment>
<comment type="catalytic activity">
    <reaction evidence="7 11">
        <text>N(6)-[(R)-dihydrolipoyl]-L-lysyl-[protein] + NAD(+) = N(6)-[(R)-lipoyl]-L-lysyl-[protein] + NADH + H(+)</text>
        <dbReference type="Rhea" id="RHEA:15045"/>
        <dbReference type="Rhea" id="RHEA-COMP:10474"/>
        <dbReference type="Rhea" id="RHEA-COMP:10475"/>
        <dbReference type="ChEBI" id="CHEBI:15378"/>
        <dbReference type="ChEBI" id="CHEBI:57540"/>
        <dbReference type="ChEBI" id="CHEBI:57945"/>
        <dbReference type="ChEBI" id="CHEBI:83099"/>
        <dbReference type="ChEBI" id="CHEBI:83100"/>
        <dbReference type="EC" id="1.8.1.4"/>
    </reaction>
</comment>
<feature type="binding site" evidence="9">
    <location>
        <position position="203"/>
    </location>
    <ligand>
        <name>NAD(+)</name>
        <dbReference type="ChEBI" id="CHEBI:57540"/>
    </ligand>
</feature>
<keyword evidence="6 9" id="KW-0520">NAD</keyword>
<organism evidence="14 15">
    <name type="scientific">Chitinophaga jiangningensis</name>
    <dbReference type="NCBI Taxonomy" id="1419482"/>
    <lineage>
        <taxon>Bacteria</taxon>
        <taxon>Pseudomonadati</taxon>
        <taxon>Bacteroidota</taxon>
        <taxon>Chitinophagia</taxon>
        <taxon>Chitinophagales</taxon>
        <taxon>Chitinophagaceae</taxon>
        <taxon>Chitinophaga</taxon>
    </lineage>
</organism>
<proteinExistence type="inferred from homology"/>
<dbReference type="InterPro" id="IPR016156">
    <property type="entry name" value="FAD/NAD-linked_Rdtase_dimer_sf"/>
</dbReference>
<feature type="binding site" evidence="9">
    <location>
        <position position="52"/>
    </location>
    <ligand>
        <name>FAD</name>
        <dbReference type="ChEBI" id="CHEBI:57692"/>
    </ligand>
</feature>
<dbReference type="PRINTS" id="PR00411">
    <property type="entry name" value="PNDRDTASEI"/>
</dbReference>
<dbReference type="PANTHER" id="PTHR22912:SF151">
    <property type="entry name" value="DIHYDROLIPOYL DEHYDROGENASE, MITOCHONDRIAL"/>
    <property type="match status" value="1"/>
</dbReference>
<comment type="cofactor">
    <cofactor evidence="9 11">
        <name>FAD</name>
        <dbReference type="ChEBI" id="CHEBI:57692"/>
    </cofactor>
    <text evidence="9 11">Binds 1 FAD per subunit.</text>
</comment>
<evidence type="ECO:0000256" key="3">
    <source>
        <dbReference type="ARBA" id="ARBA00022630"/>
    </source>
</evidence>
<dbReference type="Pfam" id="PF07992">
    <property type="entry name" value="Pyr_redox_2"/>
    <property type="match status" value="1"/>
</dbReference>
<evidence type="ECO:0000259" key="13">
    <source>
        <dbReference type="Pfam" id="PF07992"/>
    </source>
</evidence>
<keyword evidence="5 11" id="KW-0560">Oxidoreductase</keyword>
<dbReference type="Gene3D" id="3.50.50.60">
    <property type="entry name" value="FAD/NAD(P)-binding domain"/>
    <property type="match status" value="2"/>
</dbReference>
<feature type="binding site" evidence="9">
    <location>
        <begin position="180"/>
        <end position="187"/>
    </location>
    <ligand>
        <name>NAD(+)</name>
        <dbReference type="ChEBI" id="CHEBI:57540"/>
    </ligand>
</feature>
<dbReference type="Gene3D" id="3.30.390.30">
    <property type="match status" value="1"/>
</dbReference>
<evidence type="ECO:0000256" key="5">
    <source>
        <dbReference type="ARBA" id="ARBA00023002"/>
    </source>
</evidence>
<dbReference type="STRING" id="1419482.SAMN05444266_104338"/>
<feature type="binding site" evidence="9">
    <location>
        <begin position="143"/>
        <end position="145"/>
    </location>
    <ligand>
        <name>FAD</name>
        <dbReference type="ChEBI" id="CHEBI:57692"/>
    </ligand>
</feature>
<dbReference type="PIRSF" id="PIRSF000350">
    <property type="entry name" value="Mercury_reductase_MerA"/>
    <property type="match status" value="1"/>
</dbReference>
<dbReference type="PRINTS" id="PR00368">
    <property type="entry name" value="FADPNR"/>
</dbReference>
<name>A0A1M7CIC5_9BACT</name>
<evidence type="ECO:0000256" key="7">
    <source>
        <dbReference type="ARBA" id="ARBA00049187"/>
    </source>
</evidence>
<dbReference type="InterPro" id="IPR036188">
    <property type="entry name" value="FAD/NAD-bd_sf"/>
</dbReference>
<dbReference type="InterPro" id="IPR001100">
    <property type="entry name" value="Pyr_nuc-diS_OxRdtase"/>
</dbReference>
<feature type="disulfide bond" description="Redox-active" evidence="10">
    <location>
        <begin position="43"/>
        <end position="48"/>
    </location>
</feature>
<dbReference type="GO" id="GO:0005737">
    <property type="term" value="C:cytoplasm"/>
    <property type="evidence" value="ECO:0007669"/>
    <property type="project" value="UniProtKB-ARBA"/>
</dbReference>
<dbReference type="Proteomes" id="UP000184420">
    <property type="component" value="Unassembled WGS sequence"/>
</dbReference>
<evidence type="ECO:0000259" key="12">
    <source>
        <dbReference type="Pfam" id="PF02852"/>
    </source>
</evidence>
<dbReference type="GO" id="GO:0004148">
    <property type="term" value="F:dihydrolipoyl dehydrogenase (NADH) activity"/>
    <property type="evidence" value="ECO:0007669"/>
    <property type="project" value="UniProtKB-EC"/>
</dbReference>
<dbReference type="GO" id="GO:0006103">
    <property type="term" value="P:2-oxoglutarate metabolic process"/>
    <property type="evidence" value="ECO:0007669"/>
    <property type="project" value="TreeGrafter"/>
</dbReference>
<dbReference type="EMBL" id="FRBL01000004">
    <property type="protein sequence ID" value="SHL66936.1"/>
    <property type="molecule type" value="Genomic_DNA"/>
</dbReference>